<keyword evidence="3" id="KW-0808">Transferase</keyword>
<dbReference type="PROSITE" id="PS51918">
    <property type="entry name" value="RADICAL_SAM"/>
    <property type="match status" value="1"/>
</dbReference>
<comment type="cofactor">
    <cofactor evidence="1">
        <name>[4Fe-4S] cluster</name>
        <dbReference type="ChEBI" id="CHEBI:49883"/>
    </cofactor>
</comment>
<name>A0ABV4UGK0_9RHOO</name>
<dbReference type="SUPFAM" id="SSF102114">
    <property type="entry name" value="Radical SAM enzymes"/>
    <property type="match status" value="1"/>
</dbReference>
<keyword evidence="6" id="KW-0408">Iron</keyword>
<sequence length="437" mass="49484">MRIALIRPNMGDYRSGDAMPPLVMGILAARASGHEILFYDDRVEAVPEKLDADLVAMSVETFTARRAYELAAHFRRQGMRLVMGGYHPTFLPQEALAHADAIIIGDAEGAWERLLADAEAGCLHRIYRGDNDAPMTQLRIDRSIFAGKSYAPVDLVQYGRGCRFACDFCSIHGFYGHRVRVRPAVDVQRELEAIRETVGRNRLLFFVDDNLFSNRENLTALLAAIRPLGLRWSCQISIDVARDPKLLDGLAEAGCRYALIGFESLEPENLAQMKKRWNQVSGHYLDVVRALHRRGIGIYGTFVFGYDRDTPETIRRSLDFALEARLEIANFNPLTPTPGSGLYQRLAQEKRLLSPQWWLDPKYRYGDPIFIPRAMSPEMLAQECFEAKRRFYAWSSIARRVLGGDMPFSGFCTAITAIANLISRREIYRKQGRVLGT</sequence>
<evidence type="ECO:0000256" key="7">
    <source>
        <dbReference type="ARBA" id="ARBA00023014"/>
    </source>
</evidence>
<evidence type="ECO:0000256" key="8">
    <source>
        <dbReference type="SAM" id="Phobius"/>
    </source>
</evidence>
<dbReference type="Pfam" id="PF02310">
    <property type="entry name" value="B12-binding"/>
    <property type="match status" value="1"/>
</dbReference>
<evidence type="ECO:0000256" key="4">
    <source>
        <dbReference type="ARBA" id="ARBA00022691"/>
    </source>
</evidence>
<dbReference type="SMART" id="SM00729">
    <property type="entry name" value="Elp3"/>
    <property type="match status" value="1"/>
</dbReference>
<evidence type="ECO:0000256" key="5">
    <source>
        <dbReference type="ARBA" id="ARBA00022723"/>
    </source>
</evidence>
<keyword evidence="8" id="KW-0472">Membrane</keyword>
<feature type="transmembrane region" description="Helical" evidence="8">
    <location>
        <begin position="406"/>
        <end position="423"/>
    </location>
</feature>
<keyword evidence="4" id="KW-0949">S-adenosyl-L-methionine</keyword>
<dbReference type="InterPro" id="IPR058240">
    <property type="entry name" value="rSAM_sf"/>
</dbReference>
<dbReference type="PANTHER" id="PTHR43409:SF7">
    <property type="entry name" value="BLL1977 PROTEIN"/>
    <property type="match status" value="1"/>
</dbReference>
<dbReference type="InterPro" id="IPR023404">
    <property type="entry name" value="rSAM_horseshoe"/>
</dbReference>
<keyword evidence="12" id="KW-1185">Reference proteome</keyword>
<keyword evidence="8" id="KW-0812">Transmembrane</keyword>
<protein>
    <submittedName>
        <fullName evidence="11">Radical SAM protein</fullName>
    </submittedName>
</protein>
<dbReference type="EMBL" id="JBEUWX010000002">
    <property type="protein sequence ID" value="MFA9950297.1"/>
    <property type="molecule type" value="Genomic_DNA"/>
</dbReference>
<keyword evidence="2" id="KW-0489">Methyltransferase</keyword>
<dbReference type="InterPro" id="IPR034466">
    <property type="entry name" value="Methyltransferase_Class_B"/>
</dbReference>
<dbReference type="SFLD" id="SFLDG01123">
    <property type="entry name" value="methyltransferase_(Class_B)"/>
    <property type="match status" value="1"/>
</dbReference>
<evidence type="ECO:0000259" key="10">
    <source>
        <dbReference type="PROSITE" id="PS51918"/>
    </source>
</evidence>
<keyword evidence="5" id="KW-0479">Metal-binding</keyword>
<dbReference type="InterPro" id="IPR051198">
    <property type="entry name" value="BchE-like"/>
</dbReference>
<feature type="domain" description="Radical SAM core" evidence="10">
    <location>
        <begin position="148"/>
        <end position="378"/>
    </location>
</feature>
<accession>A0ABV4UGK0</accession>
<dbReference type="InterPro" id="IPR006158">
    <property type="entry name" value="Cobalamin-bd"/>
</dbReference>
<comment type="caution">
    <text evidence="11">The sequence shown here is derived from an EMBL/GenBank/DDBJ whole genome shotgun (WGS) entry which is preliminary data.</text>
</comment>
<evidence type="ECO:0000259" key="9">
    <source>
        <dbReference type="PROSITE" id="PS51332"/>
    </source>
</evidence>
<dbReference type="Pfam" id="PF04055">
    <property type="entry name" value="Radical_SAM"/>
    <property type="match status" value="1"/>
</dbReference>
<dbReference type="CDD" id="cd01335">
    <property type="entry name" value="Radical_SAM"/>
    <property type="match status" value="1"/>
</dbReference>
<proteinExistence type="predicted"/>
<dbReference type="Gene3D" id="3.40.50.280">
    <property type="entry name" value="Cobalamin-binding domain"/>
    <property type="match status" value="1"/>
</dbReference>
<keyword evidence="7" id="KW-0411">Iron-sulfur</keyword>
<dbReference type="InterPro" id="IPR007197">
    <property type="entry name" value="rSAM"/>
</dbReference>
<evidence type="ECO:0000313" key="12">
    <source>
        <dbReference type="Proteomes" id="UP001574673"/>
    </source>
</evidence>
<evidence type="ECO:0000313" key="11">
    <source>
        <dbReference type="EMBL" id="MFA9950297.1"/>
    </source>
</evidence>
<evidence type="ECO:0000256" key="3">
    <source>
        <dbReference type="ARBA" id="ARBA00022679"/>
    </source>
</evidence>
<dbReference type="InterPro" id="IPR006638">
    <property type="entry name" value="Elp3/MiaA/NifB-like_rSAM"/>
</dbReference>
<feature type="domain" description="B12-binding" evidence="9">
    <location>
        <begin position="1"/>
        <end position="125"/>
    </location>
</feature>
<dbReference type="PROSITE" id="PS51332">
    <property type="entry name" value="B12_BINDING"/>
    <property type="match status" value="1"/>
</dbReference>
<dbReference type="SFLD" id="SFLDG01082">
    <property type="entry name" value="B12-binding_domain_containing"/>
    <property type="match status" value="1"/>
</dbReference>
<reference evidence="12" key="1">
    <citation type="submission" date="2024-06" db="EMBL/GenBank/DDBJ databases">
        <title>Radixoralia hellwigii gen. nov., sp nov., isolated from a root canal in the human oral cavity.</title>
        <authorList>
            <person name="Bartsch S."/>
            <person name="Wittmer A."/>
            <person name="Schulz A.-K."/>
            <person name="Neumann-Schaal M."/>
            <person name="Wolf J."/>
            <person name="Gronow S."/>
            <person name="Tennert C."/>
            <person name="Haecker G."/>
            <person name="Cieplik F."/>
            <person name="Al-Ahmad A."/>
        </authorList>
    </citation>
    <scope>NUCLEOTIDE SEQUENCE [LARGE SCALE GENOMIC DNA]</scope>
    <source>
        <strain evidence="12">Wk13</strain>
    </source>
</reference>
<dbReference type="Proteomes" id="UP001574673">
    <property type="component" value="Unassembled WGS sequence"/>
</dbReference>
<dbReference type="Gene3D" id="3.80.30.20">
    <property type="entry name" value="tm_1862 like domain"/>
    <property type="match status" value="1"/>
</dbReference>
<gene>
    <name evidence="11" type="ORF">ABCS64_08195</name>
</gene>
<dbReference type="RefSeq" id="WP_418891362.1">
    <property type="nucleotide sequence ID" value="NZ_JBEUWX010000002.1"/>
</dbReference>
<organism evidence="11 12">
    <name type="scientific">Dentiradicibacter hellwigii</name>
    <dbReference type="NCBI Taxonomy" id="3149053"/>
    <lineage>
        <taxon>Bacteria</taxon>
        <taxon>Pseudomonadati</taxon>
        <taxon>Pseudomonadota</taxon>
        <taxon>Betaproteobacteria</taxon>
        <taxon>Rhodocyclales</taxon>
        <taxon>Rhodocyclaceae</taxon>
        <taxon>Dentiradicibacter</taxon>
    </lineage>
</organism>
<evidence type="ECO:0000256" key="6">
    <source>
        <dbReference type="ARBA" id="ARBA00023004"/>
    </source>
</evidence>
<dbReference type="PANTHER" id="PTHR43409">
    <property type="entry name" value="ANAEROBIC MAGNESIUM-PROTOPORPHYRIN IX MONOMETHYL ESTER CYCLASE-RELATED"/>
    <property type="match status" value="1"/>
</dbReference>
<dbReference type="SFLD" id="SFLDS00029">
    <property type="entry name" value="Radical_SAM"/>
    <property type="match status" value="1"/>
</dbReference>
<evidence type="ECO:0000256" key="2">
    <source>
        <dbReference type="ARBA" id="ARBA00022603"/>
    </source>
</evidence>
<keyword evidence="8" id="KW-1133">Transmembrane helix</keyword>
<evidence type="ECO:0000256" key="1">
    <source>
        <dbReference type="ARBA" id="ARBA00001966"/>
    </source>
</evidence>